<dbReference type="InterPro" id="IPR045252">
    <property type="entry name" value="LPCAT1-like"/>
</dbReference>
<keyword evidence="8" id="KW-0443">Lipid metabolism</keyword>
<dbReference type="OMA" id="ITIMDEY"/>
<evidence type="ECO:0000256" key="12">
    <source>
        <dbReference type="ARBA" id="ARBA00023315"/>
    </source>
</evidence>
<dbReference type="CDD" id="cd07991">
    <property type="entry name" value="LPLAT_LPCAT1-like"/>
    <property type="match status" value="1"/>
</dbReference>
<evidence type="ECO:0000256" key="14">
    <source>
        <dbReference type="SAM" id="MobiDB-lite"/>
    </source>
</evidence>
<dbReference type="GO" id="GO:0042171">
    <property type="term" value="F:lysophosphatidic acid acyltransferase activity"/>
    <property type="evidence" value="ECO:0007669"/>
    <property type="project" value="TreeGrafter"/>
</dbReference>
<proteinExistence type="inferred from homology"/>
<keyword evidence="4" id="KW-0444">Lipid biosynthesis</keyword>
<feature type="transmembrane region" description="Helical" evidence="15">
    <location>
        <begin position="70"/>
        <end position="103"/>
    </location>
</feature>
<dbReference type="AlphaFoldDB" id="A0A9Q0RL22"/>
<evidence type="ECO:0000256" key="9">
    <source>
        <dbReference type="ARBA" id="ARBA00023136"/>
    </source>
</evidence>
<evidence type="ECO:0000256" key="10">
    <source>
        <dbReference type="ARBA" id="ARBA00023209"/>
    </source>
</evidence>
<evidence type="ECO:0000256" key="13">
    <source>
        <dbReference type="ARBA" id="ARBA00025707"/>
    </source>
</evidence>
<evidence type="ECO:0000313" key="17">
    <source>
        <dbReference type="EMBL" id="KAJ6218271.1"/>
    </source>
</evidence>
<evidence type="ECO:0000256" key="3">
    <source>
        <dbReference type="ARBA" id="ARBA00008655"/>
    </source>
</evidence>
<feature type="domain" description="Phospholipid/glycerol acyltransferase" evidence="16">
    <location>
        <begin position="152"/>
        <end position="260"/>
    </location>
</feature>
<evidence type="ECO:0000313" key="18">
    <source>
        <dbReference type="Proteomes" id="UP001142055"/>
    </source>
</evidence>
<keyword evidence="6 15" id="KW-0812">Transmembrane</keyword>
<evidence type="ECO:0000259" key="16">
    <source>
        <dbReference type="SMART" id="SM00563"/>
    </source>
</evidence>
<evidence type="ECO:0000256" key="1">
    <source>
        <dbReference type="ARBA" id="ARBA00004370"/>
    </source>
</evidence>
<comment type="caution">
    <text evidence="17">The sequence shown here is derived from an EMBL/GenBank/DDBJ whole genome shotgun (WGS) entry which is preliminary data.</text>
</comment>
<comment type="similarity">
    <text evidence="3">Belongs to the 1-acyl-sn-glycerol-3-phosphate acyltransferase family.</text>
</comment>
<evidence type="ECO:0000256" key="4">
    <source>
        <dbReference type="ARBA" id="ARBA00022516"/>
    </source>
</evidence>
<organism evidence="17 18">
    <name type="scientific">Blomia tropicalis</name>
    <name type="common">Mite</name>
    <dbReference type="NCBI Taxonomy" id="40697"/>
    <lineage>
        <taxon>Eukaryota</taxon>
        <taxon>Metazoa</taxon>
        <taxon>Ecdysozoa</taxon>
        <taxon>Arthropoda</taxon>
        <taxon>Chelicerata</taxon>
        <taxon>Arachnida</taxon>
        <taxon>Acari</taxon>
        <taxon>Acariformes</taxon>
        <taxon>Sarcoptiformes</taxon>
        <taxon>Astigmata</taxon>
        <taxon>Glycyphagoidea</taxon>
        <taxon>Echimyopodidae</taxon>
        <taxon>Blomia</taxon>
    </lineage>
</organism>
<sequence>MASVHDGNVKECEREDSRKSTDSMKSHIGGIETNRVFQNIWTQTLHSISVNPFINIWDYSTIEKLRFYTIGLFMIVIRLVPILLIGLFACIFGKICVIIIALLQQIGIDTEPFRVVARDICFAILRASFFFGGFYWIRIVDHRLDKSRFAPIIPVAPHSSFFDFLVILKLKRPTFVSRLDNKDIPFVGNILKLCKGIYVDRDDKNSRANTISEIKKRAQNGEHILIFPEGTCANRTSMVQYKQGAFIPGLPVQPVIVRWEAGVEDSMDSVTWSWEGPGPLRLLLHALARTSTNLEINILPEYVPNEEERTHIKVFSANVSRMMCYKLGVLQSYYSFDDVPLIPLARNIGMFRSPICMFFLKIAYKLEEITSKTKKSVQTVPDSKGNGSIATLNAHIENILSVGEDAEHGPISAEHYVPLNYHGHVSSQKSAPNTATLVAFRRDTSYGTKEFEYLNVSGARRRIFSTHSCPTLHKLTNQRDIKVHELFCRLIENCLTNLESNFELRPIKSANDIIELLCLEQIASKEEIDLLRTKVNFVDLLTMLEFSLPIPVSTIHLLIALHLVDVREYDSWTRIETAIRLFDMVREASTNTVNTNNDNSLPWINLIELRTLLWYCLGLQEFNDEFFIDRQFDIRLIHDLLTCTFRRATVENGPQLLI</sequence>
<evidence type="ECO:0000256" key="7">
    <source>
        <dbReference type="ARBA" id="ARBA00022989"/>
    </source>
</evidence>
<keyword evidence="12" id="KW-0012">Acyltransferase</keyword>
<dbReference type="SMART" id="SM00563">
    <property type="entry name" value="PlsC"/>
    <property type="match status" value="1"/>
</dbReference>
<keyword evidence="9 15" id="KW-0472">Membrane</keyword>
<evidence type="ECO:0000256" key="2">
    <source>
        <dbReference type="ARBA" id="ARBA00005189"/>
    </source>
</evidence>
<keyword evidence="7 15" id="KW-1133">Transmembrane helix</keyword>
<feature type="region of interest" description="Disordered" evidence="14">
    <location>
        <begin position="1"/>
        <end position="26"/>
    </location>
</feature>
<evidence type="ECO:0000256" key="8">
    <source>
        <dbReference type="ARBA" id="ARBA00023098"/>
    </source>
</evidence>
<accession>A0A9Q0RL22</accession>
<keyword evidence="10" id="KW-0594">Phospholipid biosynthesis</keyword>
<dbReference type="GO" id="GO:0008374">
    <property type="term" value="F:O-acyltransferase activity"/>
    <property type="evidence" value="ECO:0007669"/>
    <property type="project" value="InterPro"/>
</dbReference>
<name>A0A9Q0RL22_BLOTA</name>
<feature type="compositionally biased region" description="Basic and acidic residues" evidence="14">
    <location>
        <begin position="7"/>
        <end position="25"/>
    </location>
</feature>
<comment type="pathway">
    <text evidence="13">Phospholipid metabolism.</text>
</comment>
<comment type="pathway">
    <text evidence="2">Lipid metabolism.</text>
</comment>
<dbReference type="Proteomes" id="UP001142055">
    <property type="component" value="Chromosome 3"/>
</dbReference>
<evidence type="ECO:0000256" key="5">
    <source>
        <dbReference type="ARBA" id="ARBA00022679"/>
    </source>
</evidence>
<dbReference type="EMBL" id="JAPWDV010000003">
    <property type="protein sequence ID" value="KAJ6218271.1"/>
    <property type="molecule type" value="Genomic_DNA"/>
</dbReference>
<feature type="transmembrane region" description="Helical" evidence="15">
    <location>
        <begin position="115"/>
        <end position="137"/>
    </location>
</feature>
<reference evidence="17" key="1">
    <citation type="submission" date="2022-12" db="EMBL/GenBank/DDBJ databases">
        <title>Genome assemblies of Blomia tropicalis.</title>
        <authorList>
            <person name="Cui Y."/>
        </authorList>
    </citation>
    <scope>NUCLEOTIDE SEQUENCE</scope>
    <source>
        <tissue evidence="17">Adult mites</tissue>
    </source>
</reference>
<evidence type="ECO:0000256" key="6">
    <source>
        <dbReference type="ARBA" id="ARBA00022692"/>
    </source>
</evidence>
<keyword evidence="18" id="KW-1185">Reference proteome</keyword>
<dbReference type="GO" id="GO:0016020">
    <property type="term" value="C:membrane"/>
    <property type="evidence" value="ECO:0007669"/>
    <property type="project" value="UniProtKB-SubCell"/>
</dbReference>
<dbReference type="SUPFAM" id="SSF69593">
    <property type="entry name" value="Glycerol-3-phosphate (1)-acyltransferase"/>
    <property type="match status" value="1"/>
</dbReference>
<protein>
    <recommendedName>
        <fullName evidence="16">Phospholipid/glycerol acyltransferase domain-containing protein</fullName>
    </recommendedName>
</protein>
<dbReference type="GO" id="GO:0008654">
    <property type="term" value="P:phospholipid biosynthetic process"/>
    <property type="evidence" value="ECO:0007669"/>
    <property type="project" value="UniProtKB-KW"/>
</dbReference>
<keyword evidence="5" id="KW-0808">Transferase</keyword>
<dbReference type="InterPro" id="IPR002123">
    <property type="entry name" value="Plipid/glycerol_acylTrfase"/>
</dbReference>
<dbReference type="GO" id="GO:0005783">
    <property type="term" value="C:endoplasmic reticulum"/>
    <property type="evidence" value="ECO:0007669"/>
    <property type="project" value="TreeGrafter"/>
</dbReference>
<evidence type="ECO:0000256" key="11">
    <source>
        <dbReference type="ARBA" id="ARBA00023264"/>
    </source>
</evidence>
<dbReference type="Pfam" id="PF01553">
    <property type="entry name" value="Acyltransferase"/>
    <property type="match status" value="1"/>
</dbReference>
<dbReference type="PANTHER" id="PTHR23063:SF52">
    <property type="entry name" value="LYSOPHOSPHATIDYLCHOLINE ACYLTRANSFERASE"/>
    <property type="match status" value="1"/>
</dbReference>
<comment type="subcellular location">
    <subcellularLocation>
        <location evidence="1">Membrane</location>
    </subcellularLocation>
</comment>
<dbReference type="PANTHER" id="PTHR23063">
    <property type="entry name" value="PHOSPHOLIPID ACYLTRANSFERASE"/>
    <property type="match status" value="1"/>
</dbReference>
<keyword evidence="11" id="KW-1208">Phospholipid metabolism</keyword>
<gene>
    <name evidence="17" type="ORF">RDWZM_009428</name>
</gene>
<evidence type="ECO:0000256" key="15">
    <source>
        <dbReference type="SAM" id="Phobius"/>
    </source>
</evidence>